<protein>
    <recommendedName>
        <fullName evidence="3">Transposase Tc1-like domain-containing protein</fullName>
    </recommendedName>
</protein>
<evidence type="ECO:0000313" key="1">
    <source>
        <dbReference type="EMBL" id="KRF83800.1"/>
    </source>
</evidence>
<sequence>MQLLSSLPANTHINTALHLNPAHLVFDFGTANKSYFAMVLEADIRNIVHTLKDNYSHEEIAQMLECDVESVTSCITETEQHDGKVAAKLKLRPLPELQSRREVGRPKVFENRKLVEQMLCDHPHYTSIDVQRELLTRFGIEVSRRTLQRRISEIRARPFPPKNRGLSATVRQRRLEWARAHEEWTVQDWRNIFNMDDQKVMVDSTPKEIYLDTLVGPDCGECTDLNLLEQLMAIIQPKIQTQAPQNVYEFRSVLYDIWHSDQELVNKIDHLYESMTWRVEAVLQSGGAEIDFC</sequence>
<dbReference type="Gene3D" id="3.30.420.10">
    <property type="entry name" value="Ribonuclease H-like superfamily/Ribonuclease H"/>
    <property type="match status" value="1"/>
</dbReference>
<dbReference type="GO" id="GO:0003676">
    <property type="term" value="F:nucleic acid binding"/>
    <property type="evidence" value="ECO:0007669"/>
    <property type="project" value="InterPro"/>
</dbReference>
<evidence type="ECO:0000313" key="2">
    <source>
        <dbReference type="Proteomes" id="UP000008792"/>
    </source>
</evidence>
<evidence type="ECO:0008006" key="3">
    <source>
        <dbReference type="Google" id="ProtNLM"/>
    </source>
</evidence>
<keyword evidence="2" id="KW-1185">Reference proteome</keyword>
<name>A0A0Q9WGZ4_DROVI</name>
<proteinExistence type="predicted"/>
<dbReference type="KEGG" id="dvi:26531500"/>
<dbReference type="InParanoid" id="A0A0Q9WGZ4"/>
<dbReference type="SMR" id="A0A0Q9WGZ4"/>
<dbReference type="AlphaFoldDB" id="A0A0Q9WGZ4"/>
<reference evidence="1 2" key="1">
    <citation type="journal article" date="2007" name="Nature">
        <title>Evolution of genes and genomes on the Drosophila phylogeny.</title>
        <authorList>
            <consortium name="Drosophila 12 Genomes Consortium"/>
            <person name="Clark A.G."/>
            <person name="Eisen M.B."/>
            <person name="Smith D.R."/>
            <person name="Bergman C.M."/>
            <person name="Oliver B."/>
            <person name="Markow T.A."/>
            <person name="Kaufman T.C."/>
            <person name="Kellis M."/>
            <person name="Gelbart W."/>
            <person name="Iyer V.N."/>
            <person name="Pollard D.A."/>
            <person name="Sackton T.B."/>
            <person name="Larracuente A.M."/>
            <person name="Singh N.D."/>
            <person name="Abad J.P."/>
            <person name="Abt D.N."/>
            <person name="Adryan B."/>
            <person name="Aguade M."/>
            <person name="Akashi H."/>
            <person name="Anderson W.W."/>
            <person name="Aquadro C.F."/>
            <person name="Ardell D.H."/>
            <person name="Arguello R."/>
            <person name="Artieri C.G."/>
            <person name="Barbash D.A."/>
            <person name="Barker D."/>
            <person name="Barsanti P."/>
            <person name="Batterham P."/>
            <person name="Batzoglou S."/>
            <person name="Begun D."/>
            <person name="Bhutkar A."/>
            <person name="Blanco E."/>
            <person name="Bosak S.A."/>
            <person name="Bradley R.K."/>
            <person name="Brand A.D."/>
            <person name="Brent M.R."/>
            <person name="Brooks A.N."/>
            <person name="Brown R.H."/>
            <person name="Butlin R.K."/>
            <person name="Caggese C."/>
            <person name="Calvi B.R."/>
            <person name="Bernardo de Carvalho A."/>
            <person name="Caspi A."/>
            <person name="Castrezana S."/>
            <person name="Celniker S.E."/>
            <person name="Chang J.L."/>
            <person name="Chapple C."/>
            <person name="Chatterji S."/>
            <person name="Chinwalla A."/>
            <person name="Civetta A."/>
            <person name="Clifton S.W."/>
            <person name="Comeron J.M."/>
            <person name="Costello J.C."/>
            <person name="Coyne J.A."/>
            <person name="Daub J."/>
            <person name="David R.G."/>
            <person name="Delcher A.L."/>
            <person name="Delehaunty K."/>
            <person name="Do C.B."/>
            <person name="Ebling H."/>
            <person name="Edwards K."/>
            <person name="Eickbush T."/>
            <person name="Evans J.D."/>
            <person name="Filipski A."/>
            <person name="Findeiss S."/>
            <person name="Freyhult E."/>
            <person name="Fulton L."/>
            <person name="Fulton R."/>
            <person name="Garcia A.C."/>
            <person name="Gardiner A."/>
            <person name="Garfield D.A."/>
            <person name="Garvin B.E."/>
            <person name="Gibson G."/>
            <person name="Gilbert D."/>
            <person name="Gnerre S."/>
            <person name="Godfrey J."/>
            <person name="Good R."/>
            <person name="Gotea V."/>
            <person name="Gravely B."/>
            <person name="Greenberg A.J."/>
            <person name="Griffiths-Jones S."/>
            <person name="Gross S."/>
            <person name="Guigo R."/>
            <person name="Gustafson E.A."/>
            <person name="Haerty W."/>
            <person name="Hahn M.W."/>
            <person name="Halligan D.L."/>
            <person name="Halpern A.L."/>
            <person name="Halter G.M."/>
            <person name="Han M.V."/>
            <person name="Heger A."/>
            <person name="Hillier L."/>
            <person name="Hinrichs A.S."/>
            <person name="Holmes I."/>
            <person name="Hoskins R.A."/>
            <person name="Hubisz M.J."/>
            <person name="Hultmark D."/>
            <person name="Huntley M.A."/>
            <person name="Jaffe D.B."/>
            <person name="Jagadeeshan S."/>
            <person name="Jeck W.R."/>
            <person name="Johnson J."/>
            <person name="Jones C.D."/>
            <person name="Jordan W.C."/>
            <person name="Karpen G.H."/>
            <person name="Kataoka E."/>
            <person name="Keightley P.D."/>
            <person name="Kheradpour P."/>
            <person name="Kirkness E.F."/>
            <person name="Koerich L.B."/>
            <person name="Kristiansen K."/>
            <person name="Kudrna D."/>
            <person name="Kulathinal R.J."/>
            <person name="Kumar S."/>
            <person name="Kwok R."/>
            <person name="Lander E."/>
            <person name="Langley C.H."/>
            <person name="Lapoint R."/>
            <person name="Lazzaro B.P."/>
            <person name="Lee S.J."/>
            <person name="Levesque L."/>
            <person name="Li R."/>
            <person name="Lin C.F."/>
            <person name="Lin M.F."/>
            <person name="Lindblad-Toh K."/>
            <person name="Llopart A."/>
            <person name="Long M."/>
            <person name="Low L."/>
            <person name="Lozovsky E."/>
            <person name="Lu J."/>
            <person name="Luo M."/>
            <person name="Machado C.A."/>
            <person name="Makalowski W."/>
            <person name="Marzo M."/>
            <person name="Matsuda M."/>
            <person name="Matzkin L."/>
            <person name="McAllister B."/>
            <person name="McBride C.S."/>
            <person name="McKernan B."/>
            <person name="McKernan K."/>
            <person name="Mendez-Lago M."/>
            <person name="Minx P."/>
            <person name="Mollenhauer M.U."/>
            <person name="Montooth K."/>
            <person name="Mount S.M."/>
            <person name="Mu X."/>
            <person name="Myers E."/>
            <person name="Negre B."/>
            <person name="Newfeld S."/>
            <person name="Nielsen R."/>
            <person name="Noor M.A."/>
            <person name="O'Grady P."/>
            <person name="Pachter L."/>
            <person name="Papaceit M."/>
            <person name="Parisi M.J."/>
            <person name="Parisi M."/>
            <person name="Parts L."/>
            <person name="Pedersen J.S."/>
            <person name="Pesole G."/>
            <person name="Phillippy A.M."/>
            <person name="Ponting C.P."/>
            <person name="Pop M."/>
            <person name="Porcelli D."/>
            <person name="Powell J.R."/>
            <person name="Prohaska S."/>
            <person name="Pruitt K."/>
            <person name="Puig M."/>
            <person name="Quesneville H."/>
            <person name="Ram K.R."/>
            <person name="Rand D."/>
            <person name="Rasmussen M.D."/>
            <person name="Reed L.K."/>
            <person name="Reenan R."/>
            <person name="Reily A."/>
            <person name="Remington K.A."/>
            <person name="Rieger T.T."/>
            <person name="Ritchie M.G."/>
            <person name="Robin C."/>
            <person name="Rogers Y.H."/>
            <person name="Rohde C."/>
            <person name="Rozas J."/>
            <person name="Rubenfield M.J."/>
            <person name="Ruiz A."/>
            <person name="Russo S."/>
            <person name="Salzberg S.L."/>
            <person name="Sanchez-Gracia A."/>
            <person name="Saranga D.J."/>
            <person name="Sato H."/>
            <person name="Schaeffer S.W."/>
            <person name="Schatz M.C."/>
            <person name="Schlenke T."/>
            <person name="Schwartz R."/>
            <person name="Segarra C."/>
            <person name="Singh R.S."/>
            <person name="Sirot L."/>
            <person name="Sirota M."/>
            <person name="Sisneros N.B."/>
            <person name="Smith C.D."/>
            <person name="Smith T.F."/>
            <person name="Spieth J."/>
            <person name="Stage D.E."/>
            <person name="Stark A."/>
            <person name="Stephan W."/>
            <person name="Strausberg R.L."/>
            <person name="Strempel S."/>
            <person name="Sturgill D."/>
            <person name="Sutton G."/>
            <person name="Sutton G.G."/>
            <person name="Tao W."/>
            <person name="Teichmann S."/>
            <person name="Tobari Y.N."/>
            <person name="Tomimura Y."/>
            <person name="Tsolas J.M."/>
            <person name="Valente V.L."/>
            <person name="Venter E."/>
            <person name="Venter J.C."/>
            <person name="Vicario S."/>
            <person name="Vieira F.G."/>
            <person name="Vilella A.J."/>
            <person name="Villasante A."/>
            <person name="Walenz B."/>
            <person name="Wang J."/>
            <person name="Wasserman M."/>
            <person name="Watts T."/>
            <person name="Wilson D."/>
            <person name="Wilson R.K."/>
            <person name="Wing R.A."/>
            <person name="Wolfner M.F."/>
            <person name="Wong A."/>
            <person name="Wong G.K."/>
            <person name="Wu C.I."/>
            <person name="Wu G."/>
            <person name="Yamamoto D."/>
            <person name="Yang H.P."/>
            <person name="Yang S.P."/>
            <person name="Yorke J.A."/>
            <person name="Yoshida K."/>
            <person name="Zdobnov E."/>
            <person name="Zhang P."/>
            <person name="Zhang Y."/>
            <person name="Zimin A.V."/>
            <person name="Baldwin J."/>
            <person name="Abdouelleil A."/>
            <person name="Abdulkadir J."/>
            <person name="Abebe A."/>
            <person name="Abera B."/>
            <person name="Abreu J."/>
            <person name="Acer S.C."/>
            <person name="Aftuck L."/>
            <person name="Alexander A."/>
            <person name="An P."/>
            <person name="Anderson E."/>
            <person name="Anderson S."/>
            <person name="Arachi H."/>
            <person name="Azer M."/>
            <person name="Bachantsang P."/>
            <person name="Barry A."/>
            <person name="Bayul T."/>
            <person name="Berlin A."/>
            <person name="Bessette D."/>
            <person name="Bloom T."/>
            <person name="Blye J."/>
            <person name="Boguslavskiy L."/>
            <person name="Bonnet C."/>
            <person name="Boukhgalter B."/>
            <person name="Bourzgui I."/>
            <person name="Brown A."/>
            <person name="Cahill P."/>
            <person name="Channer S."/>
            <person name="Cheshatsang Y."/>
            <person name="Chuda L."/>
            <person name="Citroen M."/>
            <person name="Collymore A."/>
            <person name="Cooke P."/>
            <person name="Costello M."/>
            <person name="D'Aco K."/>
            <person name="Daza R."/>
            <person name="De Haan G."/>
            <person name="DeGray S."/>
            <person name="DeMaso C."/>
            <person name="Dhargay N."/>
            <person name="Dooley K."/>
            <person name="Dooley E."/>
            <person name="Doricent M."/>
            <person name="Dorje P."/>
            <person name="Dorjee K."/>
            <person name="Dupes A."/>
            <person name="Elong R."/>
            <person name="Falk J."/>
            <person name="Farina A."/>
            <person name="Faro S."/>
            <person name="Ferguson D."/>
            <person name="Fisher S."/>
            <person name="Foley C.D."/>
            <person name="Franke A."/>
            <person name="Friedrich D."/>
            <person name="Gadbois L."/>
            <person name="Gearin G."/>
            <person name="Gearin C.R."/>
            <person name="Giannoukos G."/>
            <person name="Goode T."/>
            <person name="Graham J."/>
            <person name="Grandbois E."/>
            <person name="Grewal S."/>
            <person name="Gyaltsen K."/>
            <person name="Hafez N."/>
            <person name="Hagos B."/>
            <person name="Hall J."/>
            <person name="Henson C."/>
            <person name="Hollinger A."/>
            <person name="Honan T."/>
            <person name="Huard M.D."/>
            <person name="Hughes L."/>
            <person name="Hurhula B."/>
            <person name="Husby M.E."/>
            <person name="Kamat A."/>
            <person name="Kanga B."/>
            <person name="Kashin S."/>
            <person name="Khazanovich D."/>
            <person name="Kisner P."/>
            <person name="Lance K."/>
            <person name="Lara M."/>
            <person name="Lee W."/>
            <person name="Lennon N."/>
            <person name="Letendre F."/>
            <person name="LeVine R."/>
            <person name="Lipovsky A."/>
            <person name="Liu X."/>
            <person name="Liu J."/>
            <person name="Liu S."/>
            <person name="Lokyitsang T."/>
            <person name="Lokyitsang Y."/>
            <person name="Lubonja R."/>
            <person name="Lui A."/>
            <person name="MacDonald P."/>
            <person name="Magnisalis V."/>
            <person name="Maru K."/>
            <person name="Matthews C."/>
            <person name="McCusker W."/>
            <person name="McDonough S."/>
            <person name="Mehta T."/>
            <person name="Meldrim J."/>
            <person name="Meneus L."/>
            <person name="Mihai O."/>
            <person name="Mihalev A."/>
            <person name="Mihova T."/>
            <person name="Mittelman R."/>
            <person name="Mlenga V."/>
            <person name="Montmayeur A."/>
            <person name="Mulrain L."/>
            <person name="Navidi A."/>
            <person name="Naylor J."/>
            <person name="Negash T."/>
            <person name="Nguyen T."/>
            <person name="Nguyen N."/>
            <person name="Nicol R."/>
            <person name="Norbu C."/>
            <person name="Norbu N."/>
            <person name="Novod N."/>
            <person name="O'Neill B."/>
            <person name="Osman S."/>
            <person name="Markiewicz E."/>
            <person name="Oyono O.L."/>
            <person name="Patti C."/>
            <person name="Phunkhang P."/>
            <person name="Pierre F."/>
            <person name="Priest M."/>
            <person name="Raghuraman S."/>
            <person name="Rege F."/>
            <person name="Reyes R."/>
            <person name="Rise C."/>
            <person name="Rogov P."/>
            <person name="Ross K."/>
            <person name="Ryan E."/>
            <person name="Settipalli S."/>
            <person name="Shea T."/>
            <person name="Sherpa N."/>
            <person name="Shi L."/>
            <person name="Shih D."/>
            <person name="Sparrow T."/>
            <person name="Spaulding J."/>
            <person name="Stalker J."/>
            <person name="Stange-Thomann N."/>
            <person name="Stavropoulos S."/>
            <person name="Stone C."/>
            <person name="Strader C."/>
            <person name="Tesfaye S."/>
            <person name="Thomson T."/>
            <person name="Thoulutsang Y."/>
            <person name="Thoulutsang D."/>
            <person name="Topham K."/>
            <person name="Topping I."/>
            <person name="Tsamla T."/>
            <person name="Vassiliev H."/>
            <person name="Vo A."/>
            <person name="Wangchuk T."/>
            <person name="Wangdi T."/>
            <person name="Weiand M."/>
            <person name="Wilkinson J."/>
            <person name="Wilson A."/>
            <person name="Yadav S."/>
            <person name="Young G."/>
            <person name="Yu Q."/>
            <person name="Zembek L."/>
            <person name="Zhong D."/>
            <person name="Zimmer A."/>
            <person name="Zwirko Z."/>
            <person name="Jaffe D.B."/>
            <person name="Alvarez P."/>
            <person name="Brockman W."/>
            <person name="Butler J."/>
            <person name="Chin C."/>
            <person name="Gnerre S."/>
            <person name="Grabherr M."/>
            <person name="Kleber M."/>
            <person name="Mauceli E."/>
            <person name="MacCallum I."/>
        </authorList>
    </citation>
    <scope>NUCLEOTIDE SEQUENCE [LARGE SCALE GENOMIC DNA]</scope>
    <source>
        <strain evidence="2">Tucson 15010-1051.87</strain>
    </source>
</reference>
<dbReference type="OrthoDB" id="10006939at2759"/>
<dbReference type="InterPro" id="IPR036397">
    <property type="entry name" value="RNaseH_sf"/>
</dbReference>
<organism evidence="1 2">
    <name type="scientific">Drosophila virilis</name>
    <name type="common">Fruit fly</name>
    <dbReference type="NCBI Taxonomy" id="7244"/>
    <lineage>
        <taxon>Eukaryota</taxon>
        <taxon>Metazoa</taxon>
        <taxon>Ecdysozoa</taxon>
        <taxon>Arthropoda</taxon>
        <taxon>Hexapoda</taxon>
        <taxon>Insecta</taxon>
        <taxon>Pterygota</taxon>
        <taxon>Neoptera</taxon>
        <taxon>Endopterygota</taxon>
        <taxon>Diptera</taxon>
        <taxon>Brachycera</taxon>
        <taxon>Muscomorpha</taxon>
        <taxon>Ephydroidea</taxon>
        <taxon>Drosophilidae</taxon>
        <taxon>Drosophila</taxon>
    </lineage>
</organism>
<gene>
    <name evidence="1" type="primary">Dvir\GJ26730</name>
    <name evidence="1" type="ORF">Dvir_GJ26730</name>
</gene>
<dbReference type="EMBL" id="CH940650">
    <property type="protein sequence ID" value="KRF83800.1"/>
    <property type="molecule type" value="Genomic_DNA"/>
</dbReference>
<accession>A0A0Q9WGZ4</accession>
<dbReference type="Proteomes" id="UP000008792">
    <property type="component" value="Unassembled WGS sequence"/>
</dbReference>